<reference evidence="12 13" key="1">
    <citation type="submission" date="2023-10" db="EMBL/GenBank/DDBJ databases">
        <title>Virgibacillus halophilus 5B73C genome.</title>
        <authorList>
            <person name="Miliotis G."/>
            <person name="Sengupta P."/>
            <person name="Hameed A."/>
            <person name="Chuvochina M."/>
            <person name="Mcdonagh F."/>
            <person name="Simpson A.C."/>
            <person name="Singh N.K."/>
            <person name="Rekha P.D."/>
            <person name="Raman K."/>
            <person name="Hugenholtz P."/>
            <person name="Venkateswaran K."/>
        </authorList>
    </citation>
    <scope>NUCLEOTIDE SEQUENCE [LARGE SCALE GENOMIC DNA]</scope>
    <source>
        <strain evidence="12 13">5B73C</strain>
    </source>
</reference>
<keyword evidence="6" id="KW-0573">Peptidoglycan synthesis</keyword>
<evidence type="ECO:0000313" key="13">
    <source>
        <dbReference type="Proteomes" id="UP001281447"/>
    </source>
</evidence>
<keyword evidence="8" id="KW-0961">Cell wall biogenesis/degradation</keyword>
<evidence type="ECO:0000256" key="2">
    <source>
        <dbReference type="ARBA" id="ARBA00022475"/>
    </source>
</evidence>
<keyword evidence="5" id="KW-0133">Cell shape</keyword>
<keyword evidence="13" id="KW-1185">Reference proteome</keyword>
<evidence type="ECO:0000256" key="7">
    <source>
        <dbReference type="ARBA" id="ARBA00023136"/>
    </source>
</evidence>
<evidence type="ECO:0000256" key="6">
    <source>
        <dbReference type="ARBA" id="ARBA00022984"/>
    </source>
</evidence>
<accession>A0ABU5CCE6</accession>
<evidence type="ECO:0000256" key="1">
    <source>
        <dbReference type="ARBA" id="ARBA00004370"/>
    </source>
</evidence>
<evidence type="ECO:0000256" key="9">
    <source>
        <dbReference type="ARBA" id="ARBA00044770"/>
    </source>
</evidence>
<dbReference type="EMBL" id="JAWDIP010000004">
    <property type="protein sequence ID" value="MDY0396993.1"/>
    <property type="molecule type" value="Genomic_DNA"/>
</dbReference>
<proteinExistence type="predicted"/>
<evidence type="ECO:0000256" key="10">
    <source>
        <dbReference type="ARBA" id="ARBA00049902"/>
    </source>
</evidence>
<gene>
    <name evidence="12" type="ORF">RWE15_25310</name>
</gene>
<evidence type="ECO:0000256" key="3">
    <source>
        <dbReference type="ARBA" id="ARBA00022676"/>
    </source>
</evidence>
<feature type="domain" description="Penicillin-binding protein transpeptidase" evidence="11">
    <location>
        <begin position="1"/>
        <end position="103"/>
    </location>
</feature>
<keyword evidence="7" id="KW-0472">Membrane</keyword>
<comment type="catalytic activity">
    <reaction evidence="10">
        <text>[GlcNAc-(1-&gt;4)-Mur2Ac(oyl-L-Ala-gamma-D-Glu-L-Lys-D-Ala-D-Ala)](n)-di-trans,octa-cis-undecaprenyl diphosphate + beta-D-GlcNAc-(1-&gt;4)-Mur2Ac(oyl-L-Ala-gamma-D-Glu-L-Lys-D-Ala-D-Ala)-di-trans,octa-cis-undecaprenyl diphosphate = [GlcNAc-(1-&gt;4)-Mur2Ac(oyl-L-Ala-gamma-D-Glu-L-Lys-D-Ala-D-Ala)](n+1)-di-trans,octa-cis-undecaprenyl diphosphate + di-trans,octa-cis-undecaprenyl diphosphate + H(+)</text>
        <dbReference type="Rhea" id="RHEA:23708"/>
        <dbReference type="Rhea" id="RHEA-COMP:9602"/>
        <dbReference type="Rhea" id="RHEA-COMP:9603"/>
        <dbReference type="ChEBI" id="CHEBI:15378"/>
        <dbReference type="ChEBI" id="CHEBI:58405"/>
        <dbReference type="ChEBI" id="CHEBI:60033"/>
        <dbReference type="ChEBI" id="CHEBI:78435"/>
        <dbReference type="EC" id="2.4.99.28"/>
    </reaction>
</comment>
<dbReference type="SUPFAM" id="SSF56601">
    <property type="entry name" value="beta-lactamase/transpeptidase-like"/>
    <property type="match status" value="1"/>
</dbReference>
<comment type="caution">
    <text evidence="12">The sequence shown here is derived from an EMBL/GenBank/DDBJ whole genome shotgun (WGS) entry which is preliminary data.</text>
</comment>
<evidence type="ECO:0000256" key="8">
    <source>
        <dbReference type="ARBA" id="ARBA00023316"/>
    </source>
</evidence>
<dbReference type="PANTHER" id="PTHR32282">
    <property type="entry name" value="BINDING PROTEIN TRANSPEPTIDASE, PUTATIVE-RELATED"/>
    <property type="match status" value="1"/>
</dbReference>
<dbReference type="Proteomes" id="UP001281447">
    <property type="component" value="Unassembled WGS sequence"/>
</dbReference>
<dbReference type="InterPro" id="IPR050396">
    <property type="entry name" value="Glycosyltr_51/Transpeptidase"/>
</dbReference>
<keyword evidence="2" id="KW-1003">Cell membrane</keyword>
<evidence type="ECO:0000256" key="5">
    <source>
        <dbReference type="ARBA" id="ARBA00022960"/>
    </source>
</evidence>
<comment type="subcellular location">
    <subcellularLocation>
        <location evidence="1">Membrane</location>
    </subcellularLocation>
</comment>
<keyword evidence="4" id="KW-0808">Transferase</keyword>
<evidence type="ECO:0000256" key="4">
    <source>
        <dbReference type="ARBA" id="ARBA00022679"/>
    </source>
</evidence>
<sequence length="201" mass="22271">MTPEENTNAFATFGNNGNFVDAYMIDKITTSDGKVVYKHKSKPVKVFSPQTTYLTLDMMRDVIQSGTASYIPSQLKYGGVDWAGKTGTSQDWKDAWFVGTNPNVTMGTWIGYRSPKSLRCYGCSPLSYSQRANKLWAELVNAATDQNKELMAPTKRFKQPDGIVSKSYCAISGMLPSDLCSKAGLVKTDLFNAKFVPTKKR</sequence>
<name>A0ABU5CCE6_9BACI</name>
<dbReference type="Gene3D" id="3.40.710.10">
    <property type="entry name" value="DD-peptidase/beta-lactamase superfamily"/>
    <property type="match status" value="1"/>
</dbReference>
<protein>
    <recommendedName>
        <fullName evidence="9">peptidoglycan glycosyltransferase</fullName>
        <ecNumber evidence="9">2.4.99.28</ecNumber>
    </recommendedName>
</protein>
<organism evidence="12 13">
    <name type="scientific">Tigheibacillus halophilus</name>
    <dbReference type="NCBI Taxonomy" id="361280"/>
    <lineage>
        <taxon>Bacteria</taxon>
        <taxon>Bacillati</taxon>
        <taxon>Bacillota</taxon>
        <taxon>Bacilli</taxon>
        <taxon>Bacillales</taxon>
        <taxon>Bacillaceae</taxon>
        <taxon>Tigheibacillus</taxon>
    </lineage>
</organism>
<dbReference type="Pfam" id="PF00905">
    <property type="entry name" value="Transpeptidase"/>
    <property type="match status" value="1"/>
</dbReference>
<evidence type="ECO:0000259" key="11">
    <source>
        <dbReference type="Pfam" id="PF00905"/>
    </source>
</evidence>
<dbReference type="InterPro" id="IPR012338">
    <property type="entry name" value="Beta-lactam/transpept-like"/>
</dbReference>
<evidence type="ECO:0000313" key="12">
    <source>
        <dbReference type="EMBL" id="MDY0396993.1"/>
    </source>
</evidence>
<dbReference type="PANTHER" id="PTHR32282:SF11">
    <property type="entry name" value="PENICILLIN-BINDING PROTEIN 1B"/>
    <property type="match status" value="1"/>
</dbReference>
<keyword evidence="3" id="KW-0328">Glycosyltransferase</keyword>
<dbReference type="InterPro" id="IPR001460">
    <property type="entry name" value="PCN-bd_Tpept"/>
</dbReference>
<dbReference type="EC" id="2.4.99.28" evidence="9"/>